<dbReference type="Pfam" id="PF00026">
    <property type="entry name" value="Asp"/>
    <property type="match status" value="1"/>
</dbReference>
<feature type="disulfide bond" evidence="4">
    <location>
        <begin position="276"/>
        <end position="308"/>
    </location>
</feature>
<evidence type="ECO:0000256" key="2">
    <source>
        <dbReference type="ARBA" id="ARBA00022750"/>
    </source>
</evidence>
<reference evidence="8" key="1">
    <citation type="submission" date="2021-06" db="EMBL/GenBank/DDBJ databases">
        <authorList>
            <person name="Kallberg Y."/>
            <person name="Tangrot J."/>
            <person name="Rosling A."/>
        </authorList>
    </citation>
    <scope>NUCLEOTIDE SEQUENCE</scope>
    <source>
        <strain evidence="8">CL551</strain>
    </source>
</reference>
<feature type="active site" evidence="3">
    <location>
        <position position="58"/>
    </location>
</feature>
<dbReference type="Proteomes" id="UP000789342">
    <property type="component" value="Unassembled WGS sequence"/>
</dbReference>
<dbReference type="EMBL" id="CAJVPV010002060">
    <property type="protein sequence ID" value="CAG8516589.1"/>
    <property type="molecule type" value="Genomic_DNA"/>
</dbReference>
<evidence type="ECO:0000259" key="7">
    <source>
        <dbReference type="PROSITE" id="PS51767"/>
    </source>
</evidence>
<feature type="signal peptide" evidence="6">
    <location>
        <begin position="1"/>
        <end position="20"/>
    </location>
</feature>
<evidence type="ECO:0000256" key="1">
    <source>
        <dbReference type="ARBA" id="ARBA00007447"/>
    </source>
</evidence>
<dbReference type="PROSITE" id="PS00141">
    <property type="entry name" value="ASP_PROTEASE"/>
    <property type="match status" value="1"/>
</dbReference>
<comment type="similarity">
    <text evidence="1 5">Belongs to the peptidase A1 family.</text>
</comment>
<feature type="domain" description="Peptidase A1" evidence="7">
    <location>
        <begin position="42"/>
        <end position="346"/>
    </location>
</feature>
<evidence type="ECO:0000313" key="8">
    <source>
        <dbReference type="EMBL" id="CAG8516589.1"/>
    </source>
</evidence>
<keyword evidence="4" id="KW-1015">Disulfide bond</keyword>
<dbReference type="CDD" id="cd05471">
    <property type="entry name" value="pepsin_like"/>
    <property type="match status" value="1"/>
</dbReference>
<evidence type="ECO:0000256" key="3">
    <source>
        <dbReference type="PIRSR" id="PIRSR601461-1"/>
    </source>
</evidence>
<dbReference type="AlphaFoldDB" id="A0A9N9A4K3"/>
<dbReference type="InterPro" id="IPR033121">
    <property type="entry name" value="PEPTIDASE_A1"/>
</dbReference>
<keyword evidence="9" id="KW-1185">Reference proteome</keyword>
<dbReference type="InterPro" id="IPR034164">
    <property type="entry name" value="Pepsin-like_dom"/>
</dbReference>
<keyword evidence="5" id="KW-0645">Protease</keyword>
<evidence type="ECO:0000256" key="4">
    <source>
        <dbReference type="PIRSR" id="PIRSR601461-2"/>
    </source>
</evidence>
<evidence type="ECO:0000256" key="5">
    <source>
        <dbReference type="RuleBase" id="RU000454"/>
    </source>
</evidence>
<keyword evidence="2 5" id="KW-0064">Aspartyl protease</keyword>
<evidence type="ECO:0000313" key="9">
    <source>
        <dbReference type="Proteomes" id="UP000789342"/>
    </source>
</evidence>
<accession>A0A9N9A4K3</accession>
<feature type="chain" id="PRO_5040375246" evidence="6">
    <location>
        <begin position="21"/>
        <end position="352"/>
    </location>
</feature>
<comment type="caution">
    <text evidence="8">The sequence shown here is derived from an EMBL/GenBank/DDBJ whole genome shotgun (WGS) entry which is preliminary data.</text>
</comment>
<protein>
    <submittedName>
        <fullName evidence="8">5560_t:CDS:1</fullName>
    </submittedName>
</protein>
<dbReference type="SUPFAM" id="SSF50630">
    <property type="entry name" value="Acid proteases"/>
    <property type="match status" value="1"/>
</dbReference>
<dbReference type="PANTHER" id="PTHR47966:SF51">
    <property type="entry name" value="BETA-SITE APP-CLEAVING ENZYME, ISOFORM A-RELATED"/>
    <property type="match status" value="1"/>
</dbReference>
<proteinExistence type="inferred from homology"/>
<evidence type="ECO:0000256" key="6">
    <source>
        <dbReference type="SAM" id="SignalP"/>
    </source>
</evidence>
<dbReference type="PANTHER" id="PTHR47966">
    <property type="entry name" value="BETA-SITE APP-CLEAVING ENZYME, ISOFORM A-RELATED"/>
    <property type="match status" value="1"/>
</dbReference>
<dbReference type="InterPro" id="IPR001461">
    <property type="entry name" value="Aspartic_peptidase_A1"/>
</dbReference>
<dbReference type="InterPro" id="IPR021109">
    <property type="entry name" value="Peptidase_aspartic_dom_sf"/>
</dbReference>
<dbReference type="PROSITE" id="PS51767">
    <property type="entry name" value="PEPTIDASE_A1"/>
    <property type="match status" value="1"/>
</dbReference>
<keyword evidence="5" id="KW-0378">Hydrolase</keyword>
<dbReference type="PRINTS" id="PR00792">
    <property type="entry name" value="PEPSIN"/>
</dbReference>
<feature type="active site" evidence="3">
    <location>
        <position position="241"/>
    </location>
</feature>
<dbReference type="GO" id="GO:0004190">
    <property type="term" value="F:aspartic-type endopeptidase activity"/>
    <property type="evidence" value="ECO:0007669"/>
    <property type="project" value="UniProtKB-KW"/>
</dbReference>
<organism evidence="8 9">
    <name type="scientific">Acaulospora morrowiae</name>
    <dbReference type="NCBI Taxonomy" id="94023"/>
    <lineage>
        <taxon>Eukaryota</taxon>
        <taxon>Fungi</taxon>
        <taxon>Fungi incertae sedis</taxon>
        <taxon>Mucoromycota</taxon>
        <taxon>Glomeromycotina</taxon>
        <taxon>Glomeromycetes</taxon>
        <taxon>Diversisporales</taxon>
        <taxon>Acaulosporaceae</taxon>
        <taxon>Acaulospora</taxon>
    </lineage>
</organism>
<gene>
    <name evidence="8" type="ORF">AMORRO_LOCUS3994</name>
</gene>
<name>A0A9N9A4K3_9GLOM</name>
<dbReference type="InterPro" id="IPR001969">
    <property type="entry name" value="Aspartic_peptidase_AS"/>
</dbReference>
<dbReference type="GO" id="GO:0006508">
    <property type="term" value="P:proteolysis"/>
    <property type="evidence" value="ECO:0007669"/>
    <property type="project" value="UniProtKB-KW"/>
</dbReference>
<dbReference type="OrthoDB" id="771136at2759"/>
<sequence length="352" mass="39288">MKISYIFALLVVTRLYTITALPHKRRVAYEFTLTSVDGDRGYTFPISFEGQIFNVLLDTGSSDLWVSDISCSGCGNMRKYDPKRDGSFRTNNKPFDISYGKGHVQGYISSADLSLNGALIPQQVFGLATKAVDFQDRPFDGIMGFNFYFPTPLGGQSAFMYMVDNGMIPDPRFGVYLGRESEGTGNAGRLHIGDIDRTRFIPPINFHKVGVNDHRWTILLRSIMVNRQTYPAFRRLPCLIDTGASILKIPNSDVDGIADLIPDSVVTTRNRLLVPCDSTPSFTITFDAVSYTIPYKDIITDRYDDKLCYTNIVGRPERRCTIGTPFLKNVYSVFEATPSGNYIGFGLLAPGF</sequence>
<keyword evidence="6" id="KW-0732">Signal</keyword>
<dbReference type="Gene3D" id="2.40.70.10">
    <property type="entry name" value="Acid Proteases"/>
    <property type="match status" value="2"/>
</dbReference>